<dbReference type="PANTHER" id="PTHR31672">
    <property type="entry name" value="BNACNNG10540D PROTEIN"/>
    <property type="match status" value="1"/>
</dbReference>
<dbReference type="Proteomes" id="UP000504610">
    <property type="component" value="Chromosome 5"/>
</dbReference>
<dbReference type="KEGG" id="rsz:108829149"/>
<evidence type="ECO:0000259" key="1">
    <source>
        <dbReference type="PROSITE" id="PS50181"/>
    </source>
</evidence>
<evidence type="ECO:0000313" key="2">
    <source>
        <dbReference type="Proteomes" id="UP000504610"/>
    </source>
</evidence>
<dbReference type="OrthoDB" id="1054471at2759"/>
<dbReference type="GeneID" id="108829149"/>
<dbReference type="CDD" id="cd22157">
    <property type="entry name" value="F-box_AtFBW1-like"/>
    <property type="match status" value="1"/>
</dbReference>
<dbReference type="RefSeq" id="XP_018458311.2">
    <property type="nucleotide sequence ID" value="XM_018602809.2"/>
</dbReference>
<reference evidence="3" key="2">
    <citation type="submission" date="2025-08" db="UniProtKB">
        <authorList>
            <consortium name="RefSeq"/>
        </authorList>
    </citation>
    <scope>IDENTIFICATION</scope>
    <source>
        <tissue evidence="3">Leaf</tissue>
    </source>
</reference>
<evidence type="ECO:0000313" key="3">
    <source>
        <dbReference type="RefSeq" id="XP_018458311.2"/>
    </source>
</evidence>
<dbReference type="Gene3D" id="1.20.1280.50">
    <property type="match status" value="1"/>
</dbReference>
<dbReference type="PROSITE" id="PS50181">
    <property type="entry name" value="FBOX"/>
    <property type="match status" value="1"/>
</dbReference>
<dbReference type="SUPFAM" id="SSF81383">
    <property type="entry name" value="F-box domain"/>
    <property type="match status" value="1"/>
</dbReference>
<dbReference type="Pfam" id="PF07734">
    <property type="entry name" value="FBA_1"/>
    <property type="match status" value="1"/>
</dbReference>
<proteinExistence type="predicted"/>
<dbReference type="SMART" id="SM00256">
    <property type="entry name" value="FBOX"/>
    <property type="match status" value="1"/>
</dbReference>
<dbReference type="AlphaFoldDB" id="A0A6J0LFP0"/>
<protein>
    <submittedName>
        <fullName evidence="3">F-box/LRR-repeat/kelch-repeat protein At1g11620</fullName>
    </submittedName>
</protein>
<feature type="domain" description="F-box" evidence="1">
    <location>
        <begin position="1"/>
        <end position="49"/>
    </location>
</feature>
<dbReference type="PANTHER" id="PTHR31672:SF13">
    <property type="entry name" value="F-BOX PROTEIN CPR30-LIKE"/>
    <property type="match status" value="1"/>
</dbReference>
<dbReference type="InterPro" id="IPR050796">
    <property type="entry name" value="SCF_F-box_component"/>
</dbReference>
<dbReference type="Pfam" id="PF00646">
    <property type="entry name" value="F-box"/>
    <property type="match status" value="1"/>
</dbReference>
<dbReference type="InterPro" id="IPR001810">
    <property type="entry name" value="F-box_dom"/>
</dbReference>
<gene>
    <name evidence="3" type="primary">LOC108829149</name>
</gene>
<keyword evidence="2" id="KW-1185">Reference proteome</keyword>
<organism evidence="2 3">
    <name type="scientific">Raphanus sativus</name>
    <name type="common">Radish</name>
    <name type="synonym">Raphanus raphanistrum var. sativus</name>
    <dbReference type="NCBI Taxonomy" id="3726"/>
    <lineage>
        <taxon>Eukaryota</taxon>
        <taxon>Viridiplantae</taxon>
        <taxon>Streptophyta</taxon>
        <taxon>Embryophyta</taxon>
        <taxon>Tracheophyta</taxon>
        <taxon>Spermatophyta</taxon>
        <taxon>Magnoliopsida</taxon>
        <taxon>eudicotyledons</taxon>
        <taxon>Gunneridae</taxon>
        <taxon>Pentapetalae</taxon>
        <taxon>rosids</taxon>
        <taxon>malvids</taxon>
        <taxon>Brassicales</taxon>
        <taxon>Brassicaceae</taxon>
        <taxon>Brassiceae</taxon>
        <taxon>Raphanus</taxon>
    </lineage>
</organism>
<accession>A0A6J0LFP0</accession>
<name>A0A6J0LFP0_RAPSA</name>
<dbReference type="InterPro" id="IPR006527">
    <property type="entry name" value="F-box-assoc_dom_typ1"/>
</dbReference>
<dbReference type="InterPro" id="IPR017451">
    <property type="entry name" value="F-box-assoc_interact_dom"/>
</dbReference>
<reference evidence="2" key="1">
    <citation type="journal article" date="2019" name="Database">
        <title>The radish genome database (RadishGD): an integrated information resource for radish genomics.</title>
        <authorList>
            <person name="Yu H.J."/>
            <person name="Baek S."/>
            <person name="Lee Y.J."/>
            <person name="Cho A."/>
            <person name="Mun J.H."/>
        </authorList>
    </citation>
    <scope>NUCLEOTIDE SEQUENCE [LARGE SCALE GENOMIC DNA]</scope>
    <source>
        <strain evidence="2">cv. WK10039</strain>
    </source>
</reference>
<sequence length="397" mass="45632">MAMELPFDLVEEILSWVPSKSLERFRCTCKQWETLISEPRFINKHLSNMRGREEQFTVFNDVTLVSHFTDSSTVSCVCVGIDFDDLNEPRLNMHDFEPLLSSSLLVKNMYHCDGLLLYVMRTHLLVLNPLLKQGRWIKCGKADHSLDAYGLGYISSNQPSCGNDYKMVRFRCGRSKDSSIKVYVYELKSDYWKVFDNIFDGFLEWPESNVCLRGTPYWIGYVKGRTCKTIESFDFSKERFETLFLPPSAIGSSRLDNSLSLGVFRGDKLSILHESRVTGKIQLWVMKKHWSKLMTISTPESSMFPRYSSYFIEKNGKLVLSIRGINYIKVYIAGKDDECQNVENLCMDHLTSGSGCYYIPSLVPVPGFDDEAKRRSGFVLKKEIYDNGLGFKAQELS</sequence>
<dbReference type="InterPro" id="IPR036047">
    <property type="entry name" value="F-box-like_dom_sf"/>
</dbReference>
<dbReference type="NCBIfam" id="TIGR01640">
    <property type="entry name" value="F_box_assoc_1"/>
    <property type="match status" value="1"/>
</dbReference>